<protein>
    <submittedName>
        <fullName evidence="1">Uncharacterized protein</fullName>
    </submittedName>
</protein>
<comment type="caution">
    <text evidence="1">The sequence shown here is derived from an EMBL/GenBank/DDBJ whole genome shotgun (WGS) entry which is preliminary data.</text>
</comment>
<organism evidence="1 2">
    <name type="scientific">Cytobacillus oceanisediminis</name>
    <dbReference type="NCBI Taxonomy" id="665099"/>
    <lineage>
        <taxon>Bacteria</taxon>
        <taxon>Bacillati</taxon>
        <taxon>Bacillota</taxon>
        <taxon>Bacilli</taxon>
        <taxon>Bacillales</taxon>
        <taxon>Bacillaceae</taxon>
        <taxon>Cytobacillus</taxon>
    </lineage>
</organism>
<dbReference type="Proteomes" id="UP000318667">
    <property type="component" value="Unassembled WGS sequence"/>
</dbReference>
<name>A0A562JTJ5_9BACI</name>
<keyword evidence="2" id="KW-1185">Reference proteome</keyword>
<dbReference type="EMBL" id="VLKI01000006">
    <property type="protein sequence ID" value="TWH86461.1"/>
    <property type="molecule type" value="Genomic_DNA"/>
</dbReference>
<proteinExistence type="predicted"/>
<sequence length="42" mass="5137">MRRRQMKILQYSAVLKKLGVLTEEEYNNIKHANKLKDRVHRQ</sequence>
<dbReference type="AlphaFoldDB" id="A0A562JTJ5"/>
<evidence type="ECO:0000313" key="1">
    <source>
        <dbReference type="EMBL" id="TWH86461.1"/>
    </source>
</evidence>
<accession>A0A562JTJ5</accession>
<gene>
    <name evidence="1" type="ORF">IQ19_02483</name>
</gene>
<reference evidence="1 2" key="1">
    <citation type="journal article" date="2015" name="Stand. Genomic Sci.">
        <title>Genomic Encyclopedia of Bacterial and Archaeal Type Strains, Phase III: the genomes of soil and plant-associated and newly described type strains.</title>
        <authorList>
            <person name="Whitman W.B."/>
            <person name="Woyke T."/>
            <person name="Klenk H.P."/>
            <person name="Zhou Y."/>
            <person name="Lilburn T.G."/>
            <person name="Beck B.J."/>
            <person name="De Vos P."/>
            <person name="Vandamme P."/>
            <person name="Eisen J.A."/>
            <person name="Garrity G."/>
            <person name="Hugenholtz P."/>
            <person name="Kyrpides N.C."/>
        </authorList>
    </citation>
    <scope>NUCLEOTIDE SEQUENCE [LARGE SCALE GENOMIC DNA]</scope>
    <source>
        <strain evidence="1 2">CGMCC 1.10115</strain>
    </source>
</reference>
<evidence type="ECO:0000313" key="2">
    <source>
        <dbReference type="Proteomes" id="UP000318667"/>
    </source>
</evidence>